<organism evidence="4 5">
    <name type="scientific">Magallana gigas</name>
    <name type="common">Pacific oyster</name>
    <name type="synonym">Crassostrea gigas</name>
    <dbReference type="NCBI Taxonomy" id="29159"/>
    <lineage>
        <taxon>Eukaryota</taxon>
        <taxon>Metazoa</taxon>
        <taxon>Spiralia</taxon>
        <taxon>Lophotrochozoa</taxon>
        <taxon>Mollusca</taxon>
        <taxon>Bivalvia</taxon>
        <taxon>Autobranchia</taxon>
        <taxon>Pteriomorphia</taxon>
        <taxon>Ostreida</taxon>
        <taxon>Ostreoidea</taxon>
        <taxon>Ostreidae</taxon>
        <taxon>Magallana</taxon>
    </lineage>
</organism>
<dbReference type="Gene3D" id="3.10.100.10">
    <property type="entry name" value="Mannose-Binding Protein A, subunit A"/>
    <property type="match status" value="1"/>
</dbReference>
<sequence length="610" mass="67814">MRREFLRNMKFPYFSLQIMEHYMSQVFISLCLGFQVGVKALSLEPTESTIFNVNAYFSEERIVDFTIIMSNSTWMEAQSTCLSRNGSLWGEDNTDLFLYIRILAHQKTSWPEGSHIWLNRVRKANSTVWTNDRECETGMSITEHVHGNDINSTQCLALNMTSPNDVQHLLFAAPCEDQMKFVCILFKGNVSDNNGYDIFPARVLYPRNHTWSLPGISRESCLRLLFWNFTCFAAEFDADFSKCSLFCPPLLLLPESMELQWSTSNITSVVKTSSNIFMEFDIENSPAGHFPCENTTINTPEPTGVSTVSSSQPVTHSDTATQLAEETTIFTSKISTSTDFTIESELSTSEKYDTSIKTTIGPTADISHTNGDTEVSTEEHTTVIPTTSFEKTTLQPAIGNRESLTTNINEDTPISSTYTTTTAERTVSTTLDSTVSQTTTSTMSAETPTHSIPFVNTVADLQESTSATTTTNAITSGVETRASATDSMTWRSSTNSPQTTGLLFTSRTCAPCVCNNYTVTDKTSEQILKEILEIKKNLTVKKSTLSSYTRQKISAPDGRWSSAALGSVGVVIIVSASILVILSDIQYVSKAIKVWKKRLEQYRSSRNHEP</sequence>
<feature type="transmembrane region" description="Helical" evidence="2">
    <location>
        <begin position="560"/>
        <end position="582"/>
    </location>
</feature>
<reference evidence="4" key="1">
    <citation type="submission" date="2022-08" db="UniProtKB">
        <authorList>
            <consortium name="EnsemblMetazoa"/>
        </authorList>
    </citation>
    <scope>IDENTIFICATION</scope>
    <source>
        <strain evidence="4">05x7-T-G4-1.051#20</strain>
    </source>
</reference>
<dbReference type="SUPFAM" id="SSF56436">
    <property type="entry name" value="C-type lectin-like"/>
    <property type="match status" value="1"/>
</dbReference>
<evidence type="ECO:0000256" key="1">
    <source>
        <dbReference type="SAM" id="MobiDB-lite"/>
    </source>
</evidence>
<dbReference type="CDD" id="cd00037">
    <property type="entry name" value="CLECT"/>
    <property type="match status" value="1"/>
</dbReference>
<dbReference type="AlphaFoldDB" id="A0A8W8L3X8"/>
<keyword evidence="2" id="KW-0472">Membrane</keyword>
<feature type="compositionally biased region" description="Polar residues" evidence="1">
    <location>
        <begin position="363"/>
        <end position="374"/>
    </location>
</feature>
<keyword evidence="2" id="KW-0812">Transmembrane</keyword>
<accession>A0A8W8L3X8</accession>
<keyword evidence="2" id="KW-1133">Transmembrane helix</keyword>
<keyword evidence="5" id="KW-1185">Reference proteome</keyword>
<dbReference type="PROSITE" id="PS50835">
    <property type="entry name" value="IG_LIKE"/>
    <property type="match status" value="1"/>
</dbReference>
<proteinExistence type="predicted"/>
<feature type="domain" description="Ig-like" evidence="3">
    <location>
        <begin position="200"/>
        <end position="309"/>
    </location>
</feature>
<dbReference type="InterPro" id="IPR007110">
    <property type="entry name" value="Ig-like_dom"/>
</dbReference>
<evidence type="ECO:0000313" key="4">
    <source>
        <dbReference type="EnsemblMetazoa" id="G26479.1:cds"/>
    </source>
</evidence>
<dbReference type="InterPro" id="IPR016186">
    <property type="entry name" value="C-type_lectin-like/link_sf"/>
</dbReference>
<dbReference type="InterPro" id="IPR016187">
    <property type="entry name" value="CTDL_fold"/>
</dbReference>
<evidence type="ECO:0000259" key="3">
    <source>
        <dbReference type="PROSITE" id="PS50835"/>
    </source>
</evidence>
<feature type="region of interest" description="Disordered" evidence="1">
    <location>
        <begin position="363"/>
        <end position="382"/>
    </location>
</feature>
<protein>
    <recommendedName>
        <fullName evidence="3">Ig-like domain-containing protein</fullName>
    </recommendedName>
</protein>
<dbReference type="EnsemblMetazoa" id="G26479.1">
    <property type="protein sequence ID" value="G26479.1:cds"/>
    <property type="gene ID" value="G26479"/>
</dbReference>
<evidence type="ECO:0000256" key="2">
    <source>
        <dbReference type="SAM" id="Phobius"/>
    </source>
</evidence>
<feature type="region of interest" description="Disordered" evidence="1">
    <location>
        <begin position="429"/>
        <end position="448"/>
    </location>
</feature>
<dbReference type="Proteomes" id="UP000005408">
    <property type="component" value="Unassembled WGS sequence"/>
</dbReference>
<name>A0A8W8L3X8_MAGGI</name>
<evidence type="ECO:0000313" key="5">
    <source>
        <dbReference type="Proteomes" id="UP000005408"/>
    </source>
</evidence>